<feature type="region of interest" description="Disordered" evidence="1">
    <location>
        <begin position="1"/>
        <end position="107"/>
    </location>
</feature>
<sequence>MMQNVPQTGMNQQEQKRRGQSSNRKQAIQNIPPNHQSRQIQNHNMQRGQSGRNNSMVKTNLQIVGGGTSSTKGQNVSSERKKGRQQSMGQKNHNMSLGGDQPSLSTVYNERPMASQSNRFRIAQPPATALDVSGKYWNVISNHINVEKNFVQQKLQSQRFGTIMAGQSSMFGFENPLMINNQPRLPITSQRQPVVGSNFGQATTRTLEPGNLPGLSSIPSEKDMLRLTQTPMMGIGLKNELDQFQRPFNFLANLGGKETSSSRFTTRIDKNLLKNNKTLAHQPITTLNPKDNSQIIVDNTTDFVTFNQSKNVQDLMTIKDKSLRGGLTNENDQTKQGQITIFTDMNVDKHEFDIREKRKAQRATSAIQRPQSTYRSQKSTMGLQQTISKATLQQTRPISGLMPQTHSQKVLPQMIQQNGVPPLNQLNKLQKDFKISNNKRPFSANPKYLQIAGFNRPISAAIKMGKVANAHESIDDEDEDDDEDEEEDEYVDLNIYEVPEEDRFGGNKNKDNIETESFSYRIMNSRPTTAYKKEKNFDLPFPELFDRSE</sequence>
<proteinExistence type="predicted"/>
<reference evidence="2 3" key="1">
    <citation type="submission" date="2014-06" db="EMBL/GenBank/DDBJ databases">
        <authorList>
            <person name="Swart Estienne"/>
        </authorList>
    </citation>
    <scope>NUCLEOTIDE SEQUENCE [LARGE SCALE GENOMIC DNA]</scope>
    <source>
        <strain evidence="2 3">130c</strain>
    </source>
</reference>
<feature type="compositionally biased region" description="Polar residues" evidence="1">
    <location>
        <begin position="362"/>
        <end position="381"/>
    </location>
</feature>
<dbReference type="AlphaFoldDB" id="A0A078A6I5"/>
<feature type="region of interest" description="Disordered" evidence="1">
    <location>
        <begin position="470"/>
        <end position="489"/>
    </location>
</feature>
<feature type="compositionally biased region" description="Polar residues" evidence="1">
    <location>
        <begin position="20"/>
        <end position="62"/>
    </location>
</feature>
<evidence type="ECO:0000313" key="3">
    <source>
        <dbReference type="Proteomes" id="UP000039865"/>
    </source>
</evidence>
<dbReference type="InParanoid" id="A0A078A6I5"/>
<evidence type="ECO:0000256" key="1">
    <source>
        <dbReference type="SAM" id="MobiDB-lite"/>
    </source>
</evidence>
<feature type="compositionally biased region" description="Polar residues" evidence="1">
    <location>
        <begin position="1"/>
        <end position="13"/>
    </location>
</feature>
<organism evidence="2 3">
    <name type="scientific">Stylonychia lemnae</name>
    <name type="common">Ciliate</name>
    <dbReference type="NCBI Taxonomy" id="5949"/>
    <lineage>
        <taxon>Eukaryota</taxon>
        <taxon>Sar</taxon>
        <taxon>Alveolata</taxon>
        <taxon>Ciliophora</taxon>
        <taxon>Intramacronucleata</taxon>
        <taxon>Spirotrichea</taxon>
        <taxon>Stichotrichia</taxon>
        <taxon>Sporadotrichida</taxon>
        <taxon>Oxytrichidae</taxon>
        <taxon>Stylonychinae</taxon>
        <taxon>Stylonychia</taxon>
    </lineage>
</organism>
<feature type="region of interest" description="Disordered" evidence="1">
    <location>
        <begin position="358"/>
        <end position="381"/>
    </location>
</feature>
<accession>A0A078A6I5</accession>
<name>A0A078A6I5_STYLE</name>
<dbReference type="EMBL" id="CCKQ01005183">
    <property type="protein sequence ID" value="CDW76339.1"/>
    <property type="molecule type" value="Genomic_DNA"/>
</dbReference>
<evidence type="ECO:0000313" key="2">
    <source>
        <dbReference type="EMBL" id="CDW76339.1"/>
    </source>
</evidence>
<gene>
    <name evidence="2" type="primary">Contig4559.g4867</name>
    <name evidence="2" type="ORF">STYLEM_5339</name>
</gene>
<feature type="compositionally biased region" description="Acidic residues" evidence="1">
    <location>
        <begin position="474"/>
        <end position="489"/>
    </location>
</feature>
<protein>
    <submittedName>
        <fullName evidence="2">Uncharacterized protein</fullName>
    </submittedName>
</protein>
<dbReference type="Proteomes" id="UP000039865">
    <property type="component" value="Unassembled WGS sequence"/>
</dbReference>
<keyword evidence="3" id="KW-1185">Reference proteome</keyword>
<feature type="compositionally biased region" description="Polar residues" evidence="1">
    <location>
        <begin position="85"/>
        <end position="95"/>
    </location>
</feature>